<evidence type="ECO:0000256" key="1">
    <source>
        <dbReference type="SAM" id="Coils"/>
    </source>
</evidence>
<organism evidence="3 4">
    <name type="scientific">Aspergillus heteromorphus CBS 117.55</name>
    <dbReference type="NCBI Taxonomy" id="1448321"/>
    <lineage>
        <taxon>Eukaryota</taxon>
        <taxon>Fungi</taxon>
        <taxon>Dikarya</taxon>
        <taxon>Ascomycota</taxon>
        <taxon>Pezizomycotina</taxon>
        <taxon>Eurotiomycetes</taxon>
        <taxon>Eurotiomycetidae</taxon>
        <taxon>Eurotiales</taxon>
        <taxon>Aspergillaceae</taxon>
        <taxon>Aspergillus</taxon>
        <taxon>Aspergillus subgen. Circumdati</taxon>
    </lineage>
</organism>
<feature type="compositionally biased region" description="Acidic residues" evidence="2">
    <location>
        <begin position="285"/>
        <end position="298"/>
    </location>
</feature>
<sequence>MSRASSSLPRILRIPRSDEADTYVLVHVLWVGSAALDLNLTATEGDIPYTGVVRQARSESHRTKSFQGSDDDWTHIMLHVLGQLEGSIEKSTIPPGIESWASITTCSTGENELVISIRRKIQAITLKLGSIILRETGEQAVELFDWAAVAVTRSDFLEQRLSTLQQCYHTAEDTINQLVTQLEELTRAKRLHEEQLITNFTQLLNEKKLKIRNQQRLLASAKTNVDVYNSHTALSGGFSEPVETSWHMKRTVSELKSDDTESEDVFESLDPERTNAQSSPIGGGGEEEKEEEEEEPNTDDWLFPTSQGVGKENCAGGHMSLSPHDDQREEKARRPKEAYDRPITNEQTPPPRRVLPFTPIPPTRRRNKLRNQQHEREESAGETDDDEL</sequence>
<feature type="region of interest" description="Disordered" evidence="2">
    <location>
        <begin position="253"/>
        <end position="388"/>
    </location>
</feature>
<dbReference type="Proteomes" id="UP000247233">
    <property type="component" value="Unassembled WGS sequence"/>
</dbReference>
<comment type="caution">
    <text evidence="3">The sequence shown here is derived from an EMBL/GenBank/DDBJ whole genome shotgun (WGS) entry which is preliminary data.</text>
</comment>
<gene>
    <name evidence="3" type="ORF">BO70DRAFT_362696</name>
</gene>
<evidence type="ECO:0000256" key="2">
    <source>
        <dbReference type="SAM" id="MobiDB-lite"/>
    </source>
</evidence>
<dbReference type="VEuPathDB" id="FungiDB:BO70DRAFT_362696"/>
<feature type="compositionally biased region" description="Acidic residues" evidence="2">
    <location>
        <begin position="260"/>
        <end position="269"/>
    </location>
</feature>
<dbReference type="Gene3D" id="1.20.5.370">
    <property type="match status" value="1"/>
</dbReference>
<dbReference type="PANTHER" id="PTHR42067">
    <property type="entry name" value="YALI0C15378P"/>
    <property type="match status" value="1"/>
</dbReference>
<keyword evidence="4" id="KW-1185">Reference proteome</keyword>
<reference evidence="3 4" key="1">
    <citation type="submission" date="2016-12" db="EMBL/GenBank/DDBJ databases">
        <title>The genomes of Aspergillus section Nigri reveals drivers in fungal speciation.</title>
        <authorList>
            <consortium name="DOE Joint Genome Institute"/>
            <person name="Vesth T.C."/>
            <person name="Nybo J."/>
            <person name="Theobald S."/>
            <person name="Brandl J."/>
            <person name="Frisvad J.C."/>
            <person name="Nielsen K.F."/>
            <person name="Lyhne E.K."/>
            <person name="Kogle M.E."/>
            <person name="Kuo A."/>
            <person name="Riley R."/>
            <person name="Clum A."/>
            <person name="Nolan M."/>
            <person name="Lipzen A."/>
            <person name="Salamov A."/>
            <person name="Henrissat B."/>
            <person name="Wiebenga A."/>
            <person name="De Vries R.P."/>
            <person name="Grigoriev I.V."/>
            <person name="Mortensen U.H."/>
            <person name="Andersen M.R."/>
            <person name="Baker S.E."/>
        </authorList>
    </citation>
    <scope>NUCLEOTIDE SEQUENCE [LARGE SCALE GENOMIC DNA]</scope>
    <source>
        <strain evidence="3 4">CBS 117.55</strain>
    </source>
</reference>
<dbReference type="AlphaFoldDB" id="A0A317VYU4"/>
<proteinExistence type="predicted"/>
<dbReference type="GeneID" id="37065615"/>
<evidence type="ECO:0008006" key="5">
    <source>
        <dbReference type="Google" id="ProtNLM"/>
    </source>
</evidence>
<dbReference type="SUPFAM" id="SSF58022">
    <property type="entry name" value="XRCC4, C-terminal oligomerization domain"/>
    <property type="match status" value="1"/>
</dbReference>
<evidence type="ECO:0000313" key="4">
    <source>
        <dbReference type="Proteomes" id="UP000247233"/>
    </source>
</evidence>
<feature type="compositionally biased region" description="Pro residues" evidence="2">
    <location>
        <begin position="348"/>
        <end position="362"/>
    </location>
</feature>
<evidence type="ECO:0000313" key="3">
    <source>
        <dbReference type="EMBL" id="PWY79536.1"/>
    </source>
</evidence>
<accession>A0A317VYU4</accession>
<dbReference type="PANTHER" id="PTHR42067:SF1">
    <property type="entry name" value="MITOTIC APPARATUS PROTEIN P62"/>
    <property type="match status" value="1"/>
</dbReference>
<dbReference type="STRING" id="1448321.A0A317VYU4"/>
<dbReference type="InterPro" id="IPR014751">
    <property type="entry name" value="XRCC4-like_C"/>
</dbReference>
<protein>
    <recommendedName>
        <fullName evidence="5">DNA double-strand break repair and VJ recombination XRCC4</fullName>
    </recommendedName>
</protein>
<keyword evidence="1" id="KW-0175">Coiled coil</keyword>
<feature type="compositionally biased region" description="Basic and acidic residues" evidence="2">
    <location>
        <begin position="323"/>
        <end position="340"/>
    </location>
</feature>
<dbReference type="OrthoDB" id="8064436at2759"/>
<feature type="coiled-coil region" evidence="1">
    <location>
        <begin position="168"/>
        <end position="224"/>
    </location>
</feature>
<name>A0A317VYU4_9EURO</name>
<dbReference type="EMBL" id="MSFL01000015">
    <property type="protein sequence ID" value="PWY79536.1"/>
    <property type="molecule type" value="Genomic_DNA"/>
</dbReference>
<dbReference type="RefSeq" id="XP_025398559.1">
    <property type="nucleotide sequence ID" value="XM_025543378.1"/>
</dbReference>